<evidence type="ECO:0000259" key="2">
    <source>
        <dbReference type="Pfam" id="PF12713"/>
    </source>
</evidence>
<keyword evidence="4" id="KW-1185">Reference proteome</keyword>
<dbReference type="RefSeq" id="WP_236985877.1">
    <property type="nucleotide sequence ID" value="NZ_AP023086.1"/>
</dbReference>
<dbReference type="EMBL" id="AP023086">
    <property type="protein sequence ID" value="BCD96374.1"/>
    <property type="molecule type" value="Genomic_DNA"/>
</dbReference>
<dbReference type="KEGG" id="marq:MARGE09_P0574"/>
<name>A0AAN1WEZ5_9GAMM</name>
<feature type="domain" description="DUF3806" evidence="2">
    <location>
        <begin position="67"/>
        <end position="151"/>
    </location>
</feature>
<organism evidence="3 4">
    <name type="scientific">Marinagarivorans cellulosilyticus</name>
    <dbReference type="NCBI Taxonomy" id="2721545"/>
    <lineage>
        <taxon>Bacteria</taxon>
        <taxon>Pseudomonadati</taxon>
        <taxon>Pseudomonadota</taxon>
        <taxon>Gammaproteobacteria</taxon>
        <taxon>Cellvibrionales</taxon>
        <taxon>Cellvibrionaceae</taxon>
        <taxon>Marinagarivorans</taxon>
    </lineage>
</organism>
<feature type="signal peptide" evidence="1">
    <location>
        <begin position="1"/>
        <end position="22"/>
    </location>
</feature>
<reference evidence="3 4" key="1">
    <citation type="journal article" date="2022" name="IScience">
        <title>An ultrasensitive nanofiber-based assay for enzymatic hydrolysis and deep-sea microbial degradation of cellulose.</title>
        <authorList>
            <person name="Tsudome M."/>
            <person name="Tachioka M."/>
            <person name="Miyazaki M."/>
            <person name="Uchimura K."/>
            <person name="Tsuda M."/>
            <person name="Takaki Y."/>
            <person name="Deguchi S."/>
        </authorList>
    </citation>
    <scope>NUCLEOTIDE SEQUENCE [LARGE SCALE GENOMIC DNA]</scope>
    <source>
        <strain evidence="3 4">GE09</strain>
    </source>
</reference>
<dbReference type="Gene3D" id="1.20.120.1090">
    <property type="match status" value="1"/>
</dbReference>
<dbReference type="Proteomes" id="UP001320119">
    <property type="component" value="Chromosome"/>
</dbReference>
<keyword evidence="1" id="KW-0732">Signal</keyword>
<dbReference type="AlphaFoldDB" id="A0AAN1WEZ5"/>
<proteinExistence type="predicted"/>
<sequence length="191" mass="22186">MLKTILPLSALLLALYTTDSHADETNNDVTLSELSWIDKKYFEKQRQVVDNLGRENFGTRLRHNKMDIALLQRILDGQHVTIYEVDKHRAIGIAFGDIYVAEKGWQWREYKDKQGRSHGVCLPKTEHCVFPISMFTRRLRVTTEHDVERVYQKGLDLMSGVGPKLPYSVPEEPEKPQKDYGKKRTIIVPYL</sequence>
<dbReference type="Pfam" id="PF12713">
    <property type="entry name" value="DUF3806"/>
    <property type="match status" value="1"/>
</dbReference>
<evidence type="ECO:0000256" key="1">
    <source>
        <dbReference type="SAM" id="SignalP"/>
    </source>
</evidence>
<gene>
    <name evidence="3" type="ORF">MARGE09_P0574</name>
</gene>
<feature type="chain" id="PRO_5042951816" description="DUF3806 domain-containing protein" evidence="1">
    <location>
        <begin position="23"/>
        <end position="191"/>
    </location>
</feature>
<protein>
    <recommendedName>
        <fullName evidence="2">DUF3806 domain-containing protein</fullName>
    </recommendedName>
</protein>
<dbReference type="InterPro" id="IPR024266">
    <property type="entry name" value="DUF3806"/>
</dbReference>
<evidence type="ECO:0000313" key="4">
    <source>
        <dbReference type="Proteomes" id="UP001320119"/>
    </source>
</evidence>
<accession>A0AAN1WEZ5</accession>
<evidence type="ECO:0000313" key="3">
    <source>
        <dbReference type="EMBL" id="BCD96374.1"/>
    </source>
</evidence>